<dbReference type="GO" id="GO:0005664">
    <property type="term" value="C:nuclear origin of replication recognition complex"/>
    <property type="evidence" value="ECO:0007669"/>
    <property type="project" value="UniProtKB-UniRule"/>
</dbReference>
<comment type="subunit">
    <text evidence="5">Component of the origin recognition complex (ORC).</text>
</comment>
<evidence type="ECO:0000256" key="5">
    <source>
        <dbReference type="RuleBase" id="RU368084"/>
    </source>
</evidence>
<sequence length="555" mass="61468">MPPRKAHNQSPIVVNSQSPRKRSRSDANNETEPETPSKRRRDALGTDDITNGEIDGHQHESMTNGFAEPLPAEKTPTTTPRKRGRPPKPKPNGDTPTPRTAGPKTPSKRKNNDGEDEDATPRRQAGADRSARRKSARALIESVVGNDDSDAEPDGIAGAIYDSSEEEAVEEETDGDKTDATPSKDTPKKRGRKKRNKSPTPPRDLPSHELYFLHNKPGKPKTSNNTLSALSLLTHDEYFTLLREQTDRHQSQIEDLEAFHAKSFPQWTFELSQGFSICLYGYGSKRPLLQRLAKHLYPETPPGKTQRIVIVNGYAQTTTMRDILSTLGLALNVRIPAGPPPNMMQALLASLASAPDTILTILVNSIDGAPIRKATHQTTLAQLASHPQIRLIASADTPDFSLLWDIGLRSAFNFAFHDATTFRPFTVELDVVDDVHELLGRKARRINGREGVSFVLKSLPENARNLFQLLVGEVLIAMEEEGVGGGEDVGVEYRMIYNKAVEEFICSSEMAFRTLLKEFHDHQIITSRKDAIGTELLSVPFGKEELEAILEDLMS</sequence>
<feature type="compositionally biased region" description="Basic residues" evidence="6">
    <location>
        <begin position="187"/>
        <end position="197"/>
    </location>
</feature>
<evidence type="ECO:0000259" key="8">
    <source>
        <dbReference type="Pfam" id="PF24882"/>
    </source>
</evidence>
<name>A0A9P7ZF24_9HYPO</name>
<keyword evidence="3 5" id="KW-0235">DNA replication</keyword>
<evidence type="ECO:0000256" key="4">
    <source>
        <dbReference type="ARBA" id="ARBA00023242"/>
    </source>
</evidence>
<dbReference type="GO" id="GO:0006260">
    <property type="term" value="P:DNA replication"/>
    <property type="evidence" value="ECO:0007669"/>
    <property type="project" value="UniProtKB-UniRule"/>
</dbReference>
<dbReference type="Proteomes" id="UP000887229">
    <property type="component" value="Unassembled WGS sequence"/>
</dbReference>
<dbReference type="PANTHER" id="PTHR14052">
    <property type="entry name" value="ORIGIN RECOGNITION COMPLEX SUBUNIT 2"/>
    <property type="match status" value="1"/>
</dbReference>
<comment type="subcellular location">
    <subcellularLocation>
        <location evidence="1 5">Nucleus</location>
    </subcellularLocation>
</comment>
<dbReference type="InterPro" id="IPR056773">
    <property type="entry name" value="WHD_ORC2"/>
</dbReference>
<comment type="similarity">
    <text evidence="2 5">Belongs to the ORC2 family.</text>
</comment>
<evidence type="ECO:0000256" key="2">
    <source>
        <dbReference type="ARBA" id="ARBA00007421"/>
    </source>
</evidence>
<evidence type="ECO:0000256" key="1">
    <source>
        <dbReference type="ARBA" id="ARBA00004123"/>
    </source>
</evidence>
<dbReference type="GO" id="GO:0003688">
    <property type="term" value="F:DNA replication origin binding"/>
    <property type="evidence" value="ECO:0007669"/>
    <property type="project" value="UniProtKB-UniRule"/>
</dbReference>
<feature type="compositionally biased region" description="Polar residues" evidence="6">
    <location>
        <begin position="8"/>
        <end position="18"/>
    </location>
</feature>
<feature type="region of interest" description="Disordered" evidence="6">
    <location>
        <begin position="1"/>
        <end position="223"/>
    </location>
</feature>
<protein>
    <recommendedName>
        <fullName evidence="5">Origin recognition complex subunit 2</fullName>
    </recommendedName>
</protein>
<dbReference type="AlphaFoldDB" id="A0A9P7ZF24"/>
<dbReference type="GeneID" id="70290080"/>
<organism evidence="9 10">
    <name type="scientific">Emericellopsis atlantica</name>
    <dbReference type="NCBI Taxonomy" id="2614577"/>
    <lineage>
        <taxon>Eukaryota</taxon>
        <taxon>Fungi</taxon>
        <taxon>Dikarya</taxon>
        <taxon>Ascomycota</taxon>
        <taxon>Pezizomycotina</taxon>
        <taxon>Sordariomycetes</taxon>
        <taxon>Hypocreomycetidae</taxon>
        <taxon>Hypocreales</taxon>
        <taxon>Bionectriaceae</taxon>
        <taxon>Emericellopsis</taxon>
    </lineage>
</organism>
<keyword evidence="4 5" id="KW-0539">Nucleus</keyword>
<accession>A0A9P7ZF24</accession>
<dbReference type="InterPro" id="IPR007220">
    <property type="entry name" value="ORC2"/>
</dbReference>
<dbReference type="Pfam" id="PF24882">
    <property type="entry name" value="WHD_ORC2"/>
    <property type="match status" value="1"/>
</dbReference>
<evidence type="ECO:0000256" key="3">
    <source>
        <dbReference type="ARBA" id="ARBA00022705"/>
    </source>
</evidence>
<gene>
    <name evidence="9" type="ORF">F5Z01DRAFT_336680</name>
</gene>
<comment type="caution">
    <text evidence="9">The sequence shown here is derived from an EMBL/GenBank/DDBJ whole genome shotgun (WGS) entry which is preliminary data.</text>
</comment>
<dbReference type="EMBL" id="MU251272">
    <property type="protein sequence ID" value="KAG9250928.1"/>
    <property type="molecule type" value="Genomic_DNA"/>
</dbReference>
<evidence type="ECO:0000256" key="6">
    <source>
        <dbReference type="SAM" id="MobiDB-lite"/>
    </source>
</evidence>
<evidence type="ECO:0000313" key="9">
    <source>
        <dbReference type="EMBL" id="KAG9250928.1"/>
    </source>
</evidence>
<reference evidence="9" key="1">
    <citation type="journal article" date="2021" name="IMA Fungus">
        <title>Genomic characterization of three marine fungi, including Emericellopsis atlantica sp. nov. with signatures of a generalist lifestyle and marine biomass degradation.</title>
        <authorList>
            <person name="Hagestad O.C."/>
            <person name="Hou L."/>
            <person name="Andersen J.H."/>
            <person name="Hansen E.H."/>
            <person name="Altermark B."/>
            <person name="Li C."/>
            <person name="Kuhnert E."/>
            <person name="Cox R.J."/>
            <person name="Crous P.W."/>
            <person name="Spatafora J.W."/>
            <person name="Lail K."/>
            <person name="Amirebrahimi M."/>
            <person name="Lipzen A."/>
            <person name="Pangilinan J."/>
            <person name="Andreopoulos W."/>
            <person name="Hayes R.D."/>
            <person name="Ng V."/>
            <person name="Grigoriev I.V."/>
            <person name="Jackson S.A."/>
            <person name="Sutton T.D.S."/>
            <person name="Dobson A.D.W."/>
            <person name="Rama T."/>
        </authorList>
    </citation>
    <scope>NUCLEOTIDE SEQUENCE</scope>
    <source>
        <strain evidence="9">TS7</strain>
    </source>
</reference>
<feature type="compositionally biased region" description="Acidic residues" evidence="6">
    <location>
        <begin position="163"/>
        <end position="174"/>
    </location>
</feature>
<feature type="domain" description="Origin recognition complex subunit 2 RecA-like" evidence="7">
    <location>
        <begin position="253"/>
        <end position="419"/>
    </location>
</feature>
<proteinExistence type="inferred from homology"/>
<dbReference type="PANTHER" id="PTHR14052:SF0">
    <property type="entry name" value="ORIGIN RECOGNITION COMPLEX SUBUNIT 2"/>
    <property type="match status" value="1"/>
</dbReference>
<feature type="domain" description="Origin recognition complex subunit 2 winged-helix" evidence="8">
    <location>
        <begin position="485"/>
        <end position="545"/>
    </location>
</feature>
<feature type="compositionally biased region" description="Basic and acidic residues" evidence="6">
    <location>
        <begin position="119"/>
        <end position="130"/>
    </location>
</feature>
<evidence type="ECO:0000259" key="7">
    <source>
        <dbReference type="Pfam" id="PF04084"/>
    </source>
</evidence>
<evidence type="ECO:0000313" key="10">
    <source>
        <dbReference type="Proteomes" id="UP000887229"/>
    </source>
</evidence>
<dbReference type="Pfam" id="PF04084">
    <property type="entry name" value="RecA-like_ORC2"/>
    <property type="match status" value="1"/>
</dbReference>
<dbReference type="InterPro" id="IPR056772">
    <property type="entry name" value="RecA-like_ORC2"/>
</dbReference>
<keyword evidence="10" id="KW-1185">Reference proteome</keyword>
<comment type="function">
    <text evidence="5">Component of the origin recognition complex (ORC) that binds origins of replication. DNA-binding is ATP-dependent. ORC is required to assemble the pre-replication complex necessary to initiate DNA replication.</text>
</comment>
<dbReference type="RefSeq" id="XP_046114852.1">
    <property type="nucleotide sequence ID" value="XM_046259177.1"/>
</dbReference>
<dbReference type="OrthoDB" id="346673at2759"/>